<reference evidence="1" key="1">
    <citation type="submission" date="2021-06" db="EMBL/GenBank/DDBJ databases">
        <authorList>
            <person name="Kallberg Y."/>
            <person name="Tangrot J."/>
            <person name="Rosling A."/>
        </authorList>
    </citation>
    <scope>NUCLEOTIDE SEQUENCE</scope>
    <source>
        <strain evidence="1">28 12/20/2015</strain>
    </source>
</reference>
<accession>A0ACA9LQH9</accession>
<comment type="caution">
    <text evidence="1">The sequence shown here is derived from an EMBL/GenBank/DDBJ whole genome shotgun (WGS) entry which is preliminary data.</text>
</comment>
<gene>
    <name evidence="1" type="ORF">SPELUC_LOCUS4938</name>
</gene>
<name>A0ACA9LQH9_9GLOM</name>
<organism evidence="1 2">
    <name type="scientific">Cetraspora pellucida</name>
    <dbReference type="NCBI Taxonomy" id="1433469"/>
    <lineage>
        <taxon>Eukaryota</taxon>
        <taxon>Fungi</taxon>
        <taxon>Fungi incertae sedis</taxon>
        <taxon>Mucoromycota</taxon>
        <taxon>Glomeromycotina</taxon>
        <taxon>Glomeromycetes</taxon>
        <taxon>Diversisporales</taxon>
        <taxon>Gigasporaceae</taxon>
        <taxon>Cetraspora</taxon>
    </lineage>
</organism>
<proteinExistence type="predicted"/>
<dbReference type="EMBL" id="CAJVPW010004719">
    <property type="protein sequence ID" value="CAG8544320.1"/>
    <property type="molecule type" value="Genomic_DNA"/>
</dbReference>
<dbReference type="Proteomes" id="UP000789366">
    <property type="component" value="Unassembled WGS sequence"/>
</dbReference>
<keyword evidence="2" id="KW-1185">Reference proteome</keyword>
<evidence type="ECO:0000313" key="1">
    <source>
        <dbReference type="EMBL" id="CAG8544320.1"/>
    </source>
</evidence>
<evidence type="ECO:0000313" key="2">
    <source>
        <dbReference type="Proteomes" id="UP000789366"/>
    </source>
</evidence>
<sequence>MKIDDALRNKEQEVRYKMILESVALETFDIDKTLLNDEKERNRNKLEAPKIEKDDNYVNANTSRPKRLGCIEAGCGALIKSMPKKAIKRNRMTKETKTKPQI</sequence>
<protein>
    <submittedName>
        <fullName evidence="1">1853_t:CDS:1</fullName>
    </submittedName>
</protein>